<dbReference type="EMBL" id="SHBM01000003">
    <property type="protein sequence ID" value="RZO18851.1"/>
    <property type="molecule type" value="Genomic_DNA"/>
</dbReference>
<evidence type="ECO:0000256" key="9">
    <source>
        <dbReference type="ARBA" id="ARBA00023014"/>
    </source>
</evidence>
<dbReference type="GO" id="GO:0046872">
    <property type="term" value="F:metal ion binding"/>
    <property type="evidence" value="ECO:0007669"/>
    <property type="project" value="UniProtKB-KW"/>
</dbReference>
<evidence type="ECO:0000256" key="2">
    <source>
        <dbReference type="ARBA" id="ARBA00001966"/>
    </source>
</evidence>
<dbReference type="Pfam" id="PF12800">
    <property type="entry name" value="Fer4_4"/>
    <property type="match status" value="1"/>
</dbReference>
<evidence type="ECO:0000256" key="5">
    <source>
        <dbReference type="ARBA" id="ARBA00022723"/>
    </source>
</evidence>
<feature type="domain" description="4Fe-4S ferredoxin-type" evidence="12">
    <location>
        <begin position="31"/>
        <end position="60"/>
    </location>
</feature>
<comment type="cofactor">
    <cofactor evidence="1 11">
        <name>[3Fe-4S] cluster</name>
        <dbReference type="ChEBI" id="CHEBI:21137"/>
    </cofactor>
</comment>
<keyword evidence="8 11" id="KW-0408">Iron</keyword>
<dbReference type="NCBIfam" id="NF045490">
    <property type="entry name" value="FdxA_Protbact"/>
    <property type="match status" value="1"/>
</dbReference>
<evidence type="ECO:0000259" key="12">
    <source>
        <dbReference type="PROSITE" id="PS51379"/>
    </source>
</evidence>
<dbReference type="GO" id="GO:0051538">
    <property type="term" value="F:3 iron, 4 sulfur cluster binding"/>
    <property type="evidence" value="ECO:0007669"/>
    <property type="project" value="UniProtKB-KW"/>
</dbReference>
<dbReference type="PRINTS" id="PR00354">
    <property type="entry name" value="7FE8SFRDOXIN"/>
</dbReference>
<dbReference type="Proteomes" id="UP000318359">
    <property type="component" value="Unassembled WGS sequence"/>
</dbReference>
<dbReference type="InterPro" id="IPR017896">
    <property type="entry name" value="4Fe4S_Fe-S-bd"/>
</dbReference>
<evidence type="ECO:0000313" key="13">
    <source>
        <dbReference type="EMBL" id="RZO18851.1"/>
    </source>
</evidence>
<keyword evidence="4 11" id="KW-0004">4Fe-4S</keyword>
<proteinExistence type="predicted"/>
<evidence type="ECO:0000256" key="8">
    <source>
        <dbReference type="ARBA" id="ARBA00023004"/>
    </source>
</evidence>
<dbReference type="SUPFAM" id="SSF54862">
    <property type="entry name" value="4Fe-4S ferredoxins"/>
    <property type="match status" value="1"/>
</dbReference>
<dbReference type="InterPro" id="IPR054829">
    <property type="entry name" value="FdxA"/>
</dbReference>
<evidence type="ECO:0000313" key="14">
    <source>
        <dbReference type="Proteomes" id="UP000318359"/>
    </source>
</evidence>
<evidence type="ECO:0000256" key="3">
    <source>
        <dbReference type="ARBA" id="ARBA00022448"/>
    </source>
</evidence>
<keyword evidence="10 11" id="KW-0003">3Fe-4S</keyword>
<evidence type="ECO:0000256" key="11">
    <source>
        <dbReference type="RuleBase" id="RU364098"/>
    </source>
</evidence>
<comment type="caution">
    <text evidence="13">The sequence shown here is derived from an EMBL/GenBank/DDBJ whole genome shotgun (WGS) entry which is preliminary data.</text>
</comment>
<dbReference type="PANTHER" id="PTHR42859:SF2">
    <property type="entry name" value="FERREDOXIN"/>
    <property type="match status" value="1"/>
</dbReference>
<protein>
    <recommendedName>
        <fullName evidence="11">Ferredoxin</fullName>
    </recommendedName>
</protein>
<evidence type="ECO:0000256" key="6">
    <source>
        <dbReference type="ARBA" id="ARBA00022737"/>
    </source>
</evidence>
<dbReference type="InterPro" id="IPR022569">
    <property type="entry name" value="Fd_C"/>
</dbReference>
<keyword evidence="7 11" id="KW-0249">Electron transport</keyword>
<comment type="function">
    <text evidence="11">Ferredoxins are iron-sulfur proteins that transfer electrons in a wide variety of metabolic reactions.</text>
</comment>
<dbReference type="InterPro" id="IPR050294">
    <property type="entry name" value="RnfB_subfamily"/>
</dbReference>
<dbReference type="InterPro" id="IPR017900">
    <property type="entry name" value="4Fe4S_Fe_S_CS"/>
</dbReference>
<dbReference type="PROSITE" id="PS51379">
    <property type="entry name" value="4FE4S_FER_2"/>
    <property type="match status" value="2"/>
</dbReference>
<dbReference type="Pfam" id="PF00037">
    <property type="entry name" value="Fer4"/>
    <property type="match status" value="1"/>
</dbReference>
<keyword evidence="9 11" id="KW-0411">Iron-sulfur</keyword>
<evidence type="ECO:0000256" key="4">
    <source>
        <dbReference type="ARBA" id="ARBA00022485"/>
    </source>
</evidence>
<dbReference type="GO" id="GO:0009055">
    <property type="term" value="F:electron transfer activity"/>
    <property type="evidence" value="ECO:0007669"/>
    <property type="project" value="InterPro"/>
</dbReference>
<evidence type="ECO:0000256" key="7">
    <source>
        <dbReference type="ARBA" id="ARBA00022982"/>
    </source>
</evidence>
<name>A0A520MCA9_9GAMM</name>
<organism evidence="13 14">
    <name type="scientific">SAR86 cluster bacterium</name>
    <dbReference type="NCBI Taxonomy" id="2030880"/>
    <lineage>
        <taxon>Bacteria</taxon>
        <taxon>Pseudomonadati</taxon>
        <taxon>Pseudomonadota</taxon>
        <taxon>Gammaproteobacteria</taxon>
        <taxon>SAR86 cluster</taxon>
    </lineage>
</organism>
<dbReference type="GO" id="GO:0051539">
    <property type="term" value="F:4 iron, 4 sulfur cluster binding"/>
    <property type="evidence" value="ECO:0007669"/>
    <property type="project" value="UniProtKB-KW"/>
</dbReference>
<dbReference type="Pfam" id="PF11953">
    <property type="entry name" value="DUF3470"/>
    <property type="match status" value="1"/>
</dbReference>
<keyword evidence="5 11" id="KW-0479">Metal-binding</keyword>
<feature type="domain" description="4Fe-4S ferredoxin-type" evidence="12">
    <location>
        <begin position="1"/>
        <end position="30"/>
    </location>
</feature>
<accession>A0A520MCA9</accession>
<dbReference type="PANTHER" id="PTHR42859">
    <property type="entry name" value="OXIDOREDUCTASE"/>
    <property type="match status" value="1"/>
</dbReference>
<dbReference type="InterPro" id="IPR000813">
    <property type="entry name" value="7Fe_ferredoxin"/>
</dbReference>
<evidence type="ECO:0000256" key="1">
    <source>
        <dbReference type="ARBA" id="ARBA00001927"/>
    </source>
</evidence>
<evidence type="ECO:0000256" key="10">
    <source>
        <dbReference type="ARBA" id="ARBA00023291"/>
    </source>
</evidence>
<keyword evidence="6 11" id="KW-0677">Repeat</keyword>
<keyword evidence="3 11" id="KW-0813">Transport</keyword>
<dbReference type="PROSITE" id="PS00198">
    <property type="entry name" value="4FE4S_FER_1"/>
    <property type="match status" value="1"/>
</dbReference>
<reference evidence="13 14" key="1">
    <citation type="submission" date="2019-02" db="EMBL/GenBank/DDBJ databases">
        <title>Prokaryotic population dynamics and viral predation in marine succession experiment using metagenomics: the confinement effect.</title>
        <authorList>
            <person name="Haro-Moreno J.M."/>
            <person name="Rodriguez-Valera F."/>
            <person name="Lopez-Perez M."/>
        </authorList>
    </citation>
    <scope>NUCLEOTIDE SEQUENCE [LARGE SCALE GENOMIC DNA]</scope>
    <source>
        <strain evidence="13">MED-G167</strain>
    </source>
</reference>
<comment type="cofactor">
    <cofactor evidence="2 11">
        <name>[4Fe-4S] cluster</name>
        <dbReference type="ChEBI" id="CHEBI:49883"/>
    </cofactor>
</comment>
<gene>
    <name evidence="13" type="ORF">EVB00_00460</name>
</gene>
<dbReference type="Gene3D" id="3.30.70.20">
    <property type="match status" value="1"/>
</dbReference>
<sequence>MTYVVIESCIKCKHTDCVEVCPVDCFYEGPEFLVIHPDECIDCGLCEPECPIDAIYADDEVPNDQIDFIEINAKLAEVYENITEAKAALPKAEYYKDIKNKKDFLNIGFINKLS</sequence>
<dbReference type="AlphaFoldDB" id="A0A520MCA9"/>